<feature type="transmembrane region" description="Helical" evidence="9">
    <location>
        <begin position="117"/>
        <end position="139"/>
    </location>
</feature>
<evidence type="ECO:0000256" key="3">
    <source>
        <dbReference type="ARBA" id="ARBA00022679"/>
    </source>
</evidence>
<accession>A0ABT6F4I2</accession>
<feature type="region of interest" description="Disordered" evidence="8">
    <location>
        <begin position="1"/>
        <end position="32"/>
    </location>
</feature>
<keyword evidence="10" id="KW-0328">Glycosyltransferase</keyword>
<dbReference type="Pfam" id="PF09594">
    <property type="entry name" value="GT87"/>
    <property type="match status" value="1"/>
</dbReference>
<comment type="similarity">
    <text evidence="7">Belongs to the glycosyltransferase 87 family.</text>
</comment>
<dbReference type="GO" id="GO:0016757">
    <property type="term" value="F:glycosyltransferase activity"/>
    <property type="evidence" value="ECO:0007669"/>
    <property type="project" value="UniProtKB-KW"/>
</dbReference>
<keyword evidence="5 9" id="KW-1133">Transmembrane helix</keyword>
<feature type="transmembrane region" description="Helical" evidence="9">
    <location>
        <begin position="453"/>
        <end position="472"/>
    </location>
</feature>
<organism evidence="10 11">
    <name type="scientific">Paludisphaera mucosa</name>
    <dbReference type="NCBI Taxonomy" id="3030827"/>
    <lineage>
        <taxon>Bacteria</taxon>
        <taxon>Pseudomonadati</taxon>
        <taxon>Planctomycetota</taxon>
        <taxon>Planctomycetia</taxon>
        <taxon>Isosphaerales</taxon>
        <taxon>Isosphaeraceae</taxon>
        <taxon>Paludisphaera</taxon>
    </lineage>
</organism>
<proteinExistence type="inferred from homology"/>
<evidence type="ECO:0000256" key="9">
    <source>
        <dbReference type="SAM" id="Phobius"/>
    </source>
</evidence>
<dbReference type="InterPro" id="IPR018584">
    <property type="entry name" value="GT87"/>
</dbReference>
<dbReference type="Proteomes" id="UP001216907">
    <property type="component" value="Unassembled WGS sequence"/>
</dbReference>
<name>A0ABT6F4I2_9BACT</name>
<evidence type="ECO:0000313" key="11">
    <source>
        <dbReference type="Proteomes" id="UP001216907"/>
    </source>
</evidence>
<feature type="transmembrane region" description="Helical" evidence="9">
    <location>
        <begin position="373"/>
        <end position="393"/>
    </location>
</feature>
<keyword evidence="3 10" id="KW-0808">Transferase</keyword>
<keyword evidence="4 9" id="KW-0812">Transmembrane</keyword>
<keyword evidence="6 9" id="KW-0472">Membrane</keyword>
<evidence type="ECO:0000313" key="10">
    <source>
        <dbReference type="EMBL" id="MDG3002497.1"/>
    </source>
</evidence>
<dbReference type="EC" id="2.4.-.-" evidence="10"/>
<feature type="compositionally biased region" description="Basic and acidic residues" evidence="8">
    <location>
        <begin position="506"/>
        <end position="517"/>
    </location>
</feature>
<feature type="region of interest" description="Disordered" evidence="8">
    <location>
        <begin position="506"/>
        <end position="530"/>
    </location>
</feature>
<evidence type="ECO:0000256" key="1">
    <source>
        <dbReference type="ARBA" id="ARBA00004651"/>
    </source>
</evidence>
<dbReference type="RefSeq" id="WP_277858861.1">
    <property type="nucleotide sequence ID" value="NZ_JARRAG010000001.1"/>
</dbReference>
<evidence type="ECO:0000256" key="6">
    <source>
        <dbReference type="ARBA" id="ARBA00023136"/>
    </source>
</evidence>
<reference evidence="10 11" key="1">
    <citation type="submission" date="2023-03" db="EMBL/GenBank/DDBJ databases">
        <title>Paludisphaera mucosa sp. nov. a novel planctomycete from northern fen.</title>
        <authorList>
            <person name="Ivanova A."/>
        </authorList>
    </citation>
    <scope>NUCLEOTIDE SEQUENCE [LARGE SCALE GENOMIC DNA]</scope>
    <source>
        <strain evidence="10 11">Pla2</strain>
    </source>
</reference>
<keyword evidence="2" id="KW-1003">Cell membrane</keyword>
<comment type="caution">
    <text evidence="10">The sequence shown here is derived from an EMBL/GenBank/DDBJ whole genome shotgun (WGS) entry which is preliminary data.</text>
</comment>
<sequence length="530" mass="57815">MAHPDEPGSGDGWNRAPRIRRDAADARPAPEVPASERRRPWLLGLTAILMVVFSAPPLTNLVRGEPNKDYSLWYQVGAAMRDGLEIYPDPDANRLFPFMYPPSAAALLGYVSYLGPYATGVLLVLAHSLAWLGAVLLSVRLATAGGAGMRNPILYVVPSLVIIALIHNTYLLGQPNLTLLMLLLAAFLCLQKGRDGWAGVLVATGAAIKAFPILALGYFVYRRRWRASAATVVALAAWLLVVPLAFRTPPQAVRDVKVWAGGMLFTYNKQGIAQRPFRSFSYKNQSIMAMAHRLLRDVPADGEAVLAKRVAAIRRERKVGESDGVRRDGSFDLKTMLTAPPQGSTALATAFAGIDEDLKKAWKVNVASWDFRSVTLATLAGMAALGLFTLAVLPRDRERTPRTDALEFALVTLLIVMFSPLSFNYAFVWLIYPATVALNEAFEHPAADPRRRAIGRAWLALILLLPATAIAFPLYAQAYGNLFVPALLLVLTLGWTLHEVRRESKVDETAPARRNADSTRLAAGAETSPA</sequence>
<feature type="transmembrane region" description="Helical" evidence="9">
    <location>
        <begin position="478"/>
        <end position="497"/>
    </location>
</feature>
<feature type="transmembrane region" description="Helical" evidence="9">
    <location>
        <begin position="197"/>
        <end position="221"/>
    </location>
</feature>
<evidence type="ECO:0000256" key="2">
    <source>
        <dbReference type="ARBA" id="ARBA00022475"/>
    </source>
</evidence>
<feature type="transmembrane region" description="Helical" evidence="9">
    <location>
        <begin position="227"/>
        <end position="246"/>
    </location>
</feature>
<evidence type="ECO:0000256" key="7">
    <source>
        <dbReference type="ARBA" id="ARBA00024033"/>
    </source>
</evidence>
<dbReference type="EMBL" id="JARRAG010000001">
    <property type="protein sequence ID" value="MDG3002497.1"/>
    <property type="molecule type" value="Genomic_DNA"/>
</dbReference>
<gene>
    <name evidence="10" type="ORF">PZE19_01745</name>
</gene>
<keyword evidence="11" id="KW-1185">Reference proteome</keyword>
<protein>
    <submittedName>
        <fullName evidence="10">Glycosyltransferase family 87 protein</fullName>
        <ecNumber evidence="10">2.4.-.-</ecNumber>
    </submittedName>
</protein>
<evidence type="ECO:0000256" key="4">
    <source>
        <dbReference type="ARBA" id="ARBA00022692"/>
    </source>
</evidence>
<feature type="transmembrane region" description="Helical" evidence="9">
    <location>
        <begin position="151"/>
        <end position="167"/>
    </location>
</feature>
<feature type="transmembrane region" description="Helical" evidence="9">
    <location>
        <begin position="41"/>
        <end position="59"/>
    </location>
</feature>
<evidence type="ECO:0000256" key="5">
    <source>
        <dbReference type="ARBA" id="ARBA00022989"/>
    </source>
</evidence>
<comment type="subcellular location">
    <subcellularLocation>
        <location evidence="1">Cell membrane</location>
        <topology evidence="1">Multi-pass membrane protein</topology>
    </subcellularLocation>
</comment>
<evidence type="ECO:0000256" key="8">
    <source>
        <dbReference type="SAM" id="MobiDB-lite"/>
    </source>
</evidence>
<feature type="transmembrane region" description="Helical" evidence="9">
    <location>
        <begin position="405"/>
        <end position="432"/>
    </location>
</feature>